<gene>
    <name evidence="5" type="primary">lcfB_5</name>
    <name evidence="5" type="ORF">ACRB68_43950</name>
</gene>
<sequence>MSFNLATILRESRRAHPDKPLCHLGELSLDYRQVDELSGRIAAGLRGLGLRPGDRVAVQLPNIPQFLFAYFGILKAGLIMVPLNPLLRAPEIAYHLTDSGARLLVTFETFAEEAVKAAAEVKTYVVNTPGSDARPAGTLSFDELYGADDETIAPANADDTAVLLYTSGTTGRPKGAELTHFQLYMNCTVAGELFGFRPDDVGLAVLPLFHVFGLSSVLNVAVRFGGTISLVPRFEIGPVLDALERHRCTVFTGVPTMYFAMLRADTAGRDLSALRVGVSGGAAIPGEVLRAFEDKFPGVVILEGYGLSETASTATFNVSAEQRRIASIGRPVWGVETLVVDEDGRPLPPGPEHVGEIVVRGHNVMKGYWNRPQATAEALRDGWFHTGDLAYADEDGYLFVVDRKKDLIVRGGYNVYPREVEEVLYTHPAVAEAAVIGRPDERLGEEVVACVALRPGAAATAEEVTAFCRERLASYKCPREVRFLDALPVGPTGKILKKELRA</sequence>
<dbReference type="PROSITE" id="PS00455">
    <property type="entry name" value="AMP_BINDING"/>
    <property type="match status" value="1"/>
</dbReference>
<dbReference type="Pfam" id="PF00501">
    <property type="entry name" value="AMP-binding"/>
    <property type="match status" value="1"/>
</dbReference>
<name>A0A7K0BYP6_9ACTN</name>
<dbReference type="FunFam" id="3.30.300.30:FF:000008">
    <property type="entry name" value="2,3-dihydroxybenzoate-AMP ligase"/>
    <property type="match status" value="1"/>
</dbReference>
<proteinExistence type="inferred from homology"/>
<feature type="domain" description="AMP-binding enzyme C-terminal" evidence="4">
    <location>
        <begin position="419"/>
        <end position="494"/>
    </location>
</feature>
<comment type="similarity">
    <text evidence="1">Belongs to the ATP-dependent AMP-binding enzyme family.</text>
</comment>
<evidence type="ECO:0000313" key="6">
    <source>
        <dbReference type="Proteomes" id="UP000487268"/>
    </source>
</evidence>
<dbReference type="Proteomes" id="UP000487268">
    <property type="component" value="Unassembled WGS sequence"/>
</dbReference>
<evidence type="ECO:0000313" key="5">
    <source>
        <dbReference type="EMBL" id="MQY06307.1"/>
    </source>
</evidence>
<dbReference type="OrthoDB" id="4363623at2"/>
<dbReference type="SUPFAM" id="SSF56801">
    <property type="entry name" value="Acetyl-CoA synthetase-like"/>
    <property type="match status" value="1"/>
</dbReference>
<dbReference type="Gene3D" id="3.40.50.12780">
    <property type="entry name" value="N-terminal domain of ligase-like"/>
    <property type="match status" value="1"/>
</dbReference>
<dbReference type="NCBIfam" id="NF004837">
    <property type="entry name" value="PRK06187.1"/>
    <property type="match status" value="1"/>
</dbReference>
<dbReference type="InterPro" id="IPR050237">
    <property type="entry name" value="ATP-dep_AMP-bd_enzyme"/>
</dbReference>
<dbReference type="EC" id="6.2.1.3" evidence="5"/>
<evidence type="ECO:0000256" key="1">
    <source>
        <dbReference type="ARBA" id="ARBA00006432"/>
    </source>
</evidence>
<dbReference type="InterPro" id="IPR020845">
    <property type="entry name" value="AMP-binding_CS"/>
</dbReference>
<dbReference type="InterPro" id="IPR042099">
    <property type="entry name" value="ANL_N_sf"/>
</dbReference>
<protein>
    <submittedName>
        <fullName evidence="5">Long-chain-fatty-acid--CoA ligase</fullName>
        <ecNumber evidence="5">6.2.1.3</ecNumber>
    </submittedName>
</protein>
<accession>A0A7K0BYP6</accession>
<dbReference type="PANTHER" id="PTHR43767">
    <property type="entry name" value="LONG-CHAIN-FATTY-ACID--COA LIGASE"/>
    <property type="match status" value="1"/>
</dbReference>
<organism evidence="5 6">
    <name type="scientific">Actinomadura macrotermitis</name>
    <dbReference type="NCBI Taxonomy" id="2585200"/>
    <lineage>
        <taxon>Bacteria</taxon>
        <taxon>Bacillati</taxon>
        <taxon>Actinomycetota</taxon>
        <taxon>Actinomycetes</taxon>
        <taxon>Streptosporangiales</taxon>
        <taxon>Thermomonosporaceae</taxon>
        <taxon>Actinomadura</taxon>
    </lineage>
</organism>
<dbReference type="CDD" id="cd05936">
    <property type="entry name" value="FC-FACS_FadD_like"/>
    <property type="match status" value="1"/>
</dbReference>
<dbReference type="AlphaFoldDB" id="A0A7K0BYP6"/>
<feature type="domain" description="AMP-dependent synthetase/ligase" evidence="3">
    <location>
        <begin position="10"/>
        <end position="369"/>
    </location>
</feature>
<comment type="caution">
    <text evidence="5">The sequence shown here is derived from an EMBL/GenBank/DDBJ whole genome shotgun (WGS) entry which is preliminary data.</text>
</comment>
<dbReference type="InterPro" id="IPR045851">
    <property type="entry name" value="AMP-bd_C_sf"/>
</dbReference>
<reference evidence="5 6" key="1">
    <citation type="submission" date="2019-10" db="EMBL/GenBank/DDBJ databases">
        <title>Actinomadura rubteroloni sp. nov. and Actinomadura macrotermitis sp. nov., isolated from the gut of fungus growing-termite Macrotermes natalensis.</title>
        <authorList>
            <person name="Benndorf R."/>
            <person name="Martin K."/>
            <person name="Kuefner M."/>
            <person name="De Beer W."/>
            <person name="Kaster A.-K."/>
            <person name="Vollmers J."/>
            <person name="Poulsen M."/>
            <person name="Beemelmanns C."/>
        </authorList>
    </citation>
    <scope>NUCLEOTIDE SEQUENCE [LARGE SCALE GENOMIC DNA]</scope>
    <source>
        <strain evidence="5 6">RB68</strain>
    </source>
</reference>
<dbReference type="EMBL" id="WEGH01000003">
    <property type="protein sequence ID" value="MQY06307.1"/>
    <property type="molecule type" value="Genomic_DNA"/>
</dbReference>
<dbReference type="FunFam" id="3.40.50.12780:FF:000003">
    <property type="entry name" value="Long-chain-fatty-acid--CoA ligase FadD"/>
    <property type="match status" value="1"/>
</dbReference>
<dbReference type="RefSeq" id="WP_153535490.1">
    <property type="nucleotide sequence ID" value="NZ_WEGH01000003.1"/>
</dbReference>
<dbReference type="Gene3D" id="3.30.300.30">
    <property type="match status" value="1"/>
</dbReference>
<dbReference type="InterPro" id="IPR000873">
    <property type="entry name" value="AMP-dep_synth/lig_dom"/>
</dbReference>
<dbReference type="PANTHER" id="PTHR43767:SF1">
    <property type="entry name" value="NONRIBOSOMAL PEPTIDE SYNTHASE PES1 (EUROFUNG)-RELATED"/>
    <property type="match status" value="1"/>
</dbReference>
<evidence type="ECO:0000259" key="3">
    <source>
        <dbReference type="Pfam" id="PF00501"/>
    </source>
</evidence>
<dbReference type="Pfam" id="PF13193">
    <property type="entry name" value="AMP-binding_C"/>
    <property type="match status" value="1"/>
</dbReference>
<dbReference type="GO" id="GO:0004467">
    <property type="term" value="F:long-chain fatty acid-CoA ligase activity"/>
    <property type="evidence" value="ECO:0007669"/>
    <property type="project" value="UniProtKB-EC"/>
</dbReference>
<keyword evidence="2 5" id="KW-0436">Ligase</keyword>
<evidence type="ECO:0000256" key="2">
    <source>
        <dbReference type="ARBA" id="ARBA00022598"/>
    </source>
</evidence>
<keyword evidence="6" id="KW-1185">Reference proteome</keyword>
<evidence type="ECO:0000259" key="4">
    <source>
        <dbReference type="Pfam" id="PF13193"/>
    </source>
</evidence>
<dbReference type="InterPro" id="IPR025110">
    <property type="entry name" value="AMP-bd_C"/>
</dbReference>